<accession>A0ABD3AH33</accession>
<name>A0ABD3AH33_9GENT</name>
<organism evidence="2 3">
    <name type="scientific">Cinchona calisaya</name>
    <dbReference type="NCBI Taxonomy" id="153742"/>
    <lineage>
        <taxon>Eukaryota</taxon>
        <taxon>Viridiplantae</taxon>
        <taxon>Streptophyta</taxon>
        <taxon>Embryophyta</taxon>
        <taxon>Tracheophyta</taxon>
        <taxon>Spermatophyta</taxon>
        <taxon>Magnoliopsida</taxon>
        <taxon>eudicotyledons</taxon>
        <taxon>Gunneridae</taxon>
        <taxon>Pentapetalae</taxon>
        <taxon>asterids</taxon>
        <taxon>lamiids</taxon>
        <taxon>Gentianales</taxon>
        <taxon>Rubiaceae</taxon>
        <taxon>Cinchonoideae</taxon>
        <taxon>Cinchoneae</taxon>
        <taxon>Cinchona</taxon>
    </lineage>
</organism>
<dbReference type="PANTHER" id="PTHR37175">
    <property type="entry name" value="BNAA08G28800D PROTEIN"/>
    <property type="match status" value="1"/>
</dbReference>
<feature type="compositionally biased region" description="Acidic residues" evidence="1">
    <location>
        <begin position="76"/>
        <end position="90"/>
    </location>
</feature>
<comment type="caution">
    <text evidence="2">The sequence shown here is derived from an EMBL/GenBank/DDBJ whole genome shotgun (WGS) entry which is preliminary data.</text>
</comment>
<feature type="region of interest" description="Disordered" evidence="1">
    <location>
        <begin position="1"/>
        <end position="98"/>
    </location>
</feature>
<keyword evidence="3" id="KW-1185">Reference proteome</keyword>
<dbReference type="Proteomes" id="UP001630127">
    <property type="component" value="Unassembled WGS sequence"/>
</dbReference>
<dbReference type="AlphaFoldDB" id="A0ABD3AH33"/>
<evidence type="ECO:0000313" key="3">
    <source>
        <dbReference type="Proteomes" id="UP001630127"/>
    </source>
</evidence>
<dbReference type="EMBL" id="JBJUIK010000004">
    <property type="protein sequence ID" value="KAL3530938.1"/>
    <property type="molecule type" value="Genomic_DNA"/>
</dbReference>
<sequence length="163" mass="18159">MNAVTNASSSHDFLHDNTGGGGSDSDTSPDELPEYYQPISTDSNSDDDDENTDHQLDLPNGYAHFMENGGVSSLDLSDEEDEDSEKEEEEERTRAESDVAIRRAFRQDQSRRNAPLTPENAVRVMDAMRGVSFAGLTPDWADRIPEHQWIDQLRNLRGPPPPA</sequence>
<dbReference type="PANTHER" id="PTHR37175:SF1">
    <property type="entry name" value="CONSTANS-LIKE PROTEIN-RELATED"/>
    <property type="match status" value="1"/>
</dbReference>
<evidence type="ECO:0000256" key="1">
    <source>
        <dbReference type="SAM" id="MobiDB-lite"/>
    </source>
</evidence>
<protein>
    <submittedName>
        <fullName evidence="2">Uncharacterized protein</fullName>
    </submittedName>
</protein>
<feature type="compositionally biased region" description="Polar residues" evidence="1">
    <location>
        <begin position="1"/>
        <end position="11"/>
    </location>
</feature>
<gene>
    <name evidence="2" type="ORF">ACH5RR_010260</name>
</gene>
<evidence type="ECO:0000313" key="2">
    <source>
        <dbReference type="EMBL" id="KAL3530938.1"/>
    </source>
</evidence>
<dbReference type="Pfam" id="PF06910">
    <property type="entry name" value="MEA1"/>
    <property type="match status" value="1"/>
</dbReference>
<proteinExistence type="predicted"/>
<reference evidence="2 3" key="1">
    <citation type="submission" date="2024-11" db="EMBL/GenBank/DDBJ databases">
        <title>A near-complete genome assembly of Cinchona calisaya.</title>
        <authorList>
            <person name="Lian D.C."/>
            <person name="Zhao X.W."/>
            <person name="Wei L."/>
        </authorList>
    </citation>
    <scope>NUCLEOTIDE SEQUENCE [LARGE SCALE GENOMIC DNA]</scope>
    <source>
        <tissue evidence="2">Nenye</tissue>
    </source>
</reference>